<organism evidence="9 10">
    <name type="scientific">Elysia marginata</name>
    <dbReference type="NCBI Taxonomy" id="1093978"/>
    <lineage>
        <taxon>Eukaryota</taxon>
        <taxon>Metazoa</taxon>
        <taxon>Spiralia</taxon>
        <taxon>Lophotrochozoa</taxon>
        <taxon>Mollusca</taxon>
        <taxon>Gastropoda</taxon>
        <taxon>Heterobranchia</taxon>
        <taxon>Euthyneura</taxon>
        <taxon>Panpulmonata</taxon>
        <taxon>Sacoglossa</taxon>
        <taxon>Placobranchoidea</taxon>
        <taxon>Plakobranchidae</taxon>
        <taxon>Elysia</taxon>
    </lineage>
</organism>
<dbReference type="InterPro" id="IPR036236">
    <property type="entry name" value="Znf_C2H2_sf"/>
</dbReference>
<keyword evidence="2 6" id="KW-0479">Metal-binding</keyword>
<dbReference type="SMART" id="SM00356">
    <property type="entry name" value="ZnF_C3H1"/>
    <property type="match status" value="1"/>
</dbReference>
<dbReference type="Proteomes" id="UP000762676">
    <property type="component" value="Unassembled WGS sequence"/>
</dbReference>
<dbReference type="SMART" id="SM00451">
    <property type="entry name" value="ZnF_U1"/>
    <property type="match status" value="1"/>
</dbReference>
<gene>
    <name evidence="9" type="ORF">ElyMa_004798700</name>
</gene>
<evidence type="ECO:0000256" key="5">
    <source>
        <dbReference type="ARBA" id="ARBA00023242"/>
    </source>
</evidence>
<dbReference type="SUPFAM" id="SSF90229">
    <property type="entry name" value="CCCH zinc finger"/>
    <property type="match status" value="1"/>
</dbReference>
<keyword evidence="5" id="KW-0539">Nucleus</keyword>
<dbReference type="EMBL" id="BMAT01009626">
    <property type="protein sequence ID" value="GFS10085.1"/>
    <property type="molecule type" value="Genomic_DNA"/>
</dbReference>
<sequence length="187" mass="21483">MGKRYYCDYCNKSFADNPVSRKTHLNGVVHAQNKRAHYDALRDEEEILRDESNKKPCRAFLSSGQCKFGDRCQYSHLTTEDKAHLAEVVNQKKRLAEARLHDASQSQEDNNDDSILQSLNKWEKRRAEKRACEESVEYGPVSKQTLSAFIPDYQFAPCLVSVPNLPSSLLPPTKEELINAEYAEWGW</sequence>
<dbReference type="InterPro" id="IPR013085">
    <property type="entry name" value="U1-CZ_Znf_C2H2"/>
</dbReference>
<keyword evidence="4 6" id="KW-0862">Zinc</keyword>
<evidence type="ECO:0000256" key="6">
    <source>
        <dbReference type="PROSITE-ProRule" id="PRU00723"/>
    </source>
</evidence>
<dbReference type="Pfam" id="PF06220">
    <property type="entry name" value="zf-U1"/>
    <property type="match status" value="1"/>
</dbReference>
<name>A0AAV4IKG9_9GAST</name>
<dbReference type="InterPro" id="IPR003604">
    <property type="entry name" value="Matrin/U1-like-C_Znf_C2H2"/>
</dbReference>
<dbReference type="Gene3D" id="4.10.1000.10">
    <property type="entry name" value="Zinc finger, CCCH-type"/>
    <property type="match status" value="1"/>
</dbReference>
<dbReference type="GO" id="GO:0005689">
    <property type="term" value="C:U12-type spliceosomal complex"/>
    <property type="evidence" value="ECO:0007669"/>
    <property type="project" value="TreeGrafter"/>
</dbReference>
<keyword evidence="3 6" id="KW-0863">Zinc-finger</keyword>
<dbReference type="Gene3D" id="3.30.160.60">
    <property type="entry name" value="Classic Zinc Finger"/>
    <property type="match status" value="1"/>
</dbReference>
<dbReference type="GO" id="GO:0003676">
    <property type="term" value="F:nucleic acid binding"/>
    <property type="evidence" value="ECO:0007669"/>
    <property type="project" value="InterPro"/>
</dbReference>
<comment type="subcellular location">
    <subcellularLocation>
        <location evidence="1">Nucleus</location>
    </subcellularLocation>
</comment>
<dbReference type="AlphaFoldDB" id="A0AAV4IKG9"/>
<dbReference type="InterPro" id="IPR036855">
    <property type="entry name" value="Znf_CCCH_sf"/>
</dbReference>
<evidence type="ECO:0000259" key="8">
    <source>
        <dbReference type="PROSITE" id="PS50171"/>
    </source>
</evidence>
<protein>
    <submittedName>
        <fullName evidence="9">Zinc finger matrin-type protein 5</fullName>
    </submittedName>
</protein>
<reference evidence="9 10" key="1">
    <citation type="journal article" date="2021" name="Elife">
        <title>Chloroplast acquisition without the gene transfer in kleptoplastic sea slugs, Plakobranchus ocellatus.</title>
        <authorList>
            <person name="Maeda T."/>
            <person name="Takahashi S."/>
            <person name="Yoshida T."/>
            <person name="Shimamura S."/>
            <person name="Takaki Y."/>
            <person name="Nagai Y."/>
            <person name="Toyoda A."/>
            <person name="Suzuki Y."/>
            <person name="Arimoto A."/>
            <person name="Ishii H."/>
            <person name="Satoh N."/>
            <person name="Nishiyama T."/>
            <person name="Hasebe M."/>
            <person name="Maruyama T."/>
            <person name="Minagawa J."/>
            <person name="Obokata J."/>
            <person name="Shigenobu S."/>
        </authorList>
    </citation>
    <scope>NUCLEOTIDE SEQUENCE [LARGE SCALE GENOMIC DNA]</scope>
</reference>
<dbReference type="PROSITE" id="PS50103">
    <property type="entry name" value="ZF_C3H1"/>
    <property type="match status" value="1"/>
</dbReference>
<evidence type="ECO:0000256" key="2">
    <source>
        <dbReference type="ARBA" id="ARBA00022723"/>
    </source>
</evidence>
<proteinExistence type="predicted"/>
<evidence type="ECO:0000256" key="4">
    <source>
        <dbReference type="ARBA" id="ARBA00022833"/>
    </source>
</evidence>
<evidence type="ECO:0000256" key="3">
    <source>
        <dbReference type="ARBA" id="ARBA00022771"/>
    </source>
</evidence>
<dbReference type="PANTHER" id="PTHR16465:SF0">
    <property type="entry name" value="ZINC FINGER MATRIN-TYPE PROTEIN 5"/>
    <property type="match status" value="1"/>
</dbReference>
<evidence type="ECO:0000313" key="10">
    <source>
        <dbReference type="Proteomes" id="UP000762676"/>
    </source>
</evidence>
<feature type="domain" description="C3H1-type" evidence="7">
    <location>
        <begin position="51"/>
        <end position="79"/>
    </location>
</feature>
<feature type="zinc finger region" description="C3H1-type" evidence="6">
    <location>
        <begin position="51"/>
        <end position="79"/>
    </location>
</feature>
<evidence type="ECO:0000256" key="1">
    <source>
        <dbReference type="ARBA" id="ARBA00004123"/>
    </source>
</evidence>
<accession>A0AAV4IKG9</accession>
<dbReference type="GO" id="GO:0008270">
    <property type="term" value="F:zinc ion binding"/>
    <property type="evidence" value="ECO:0007669"/>
    <property type="project" value="UniProtKB-KW"/>
</dbReference>
<dbReference type="InterPro" id="IPR000690">
    <property type="entry name" value="Matrin/U1-C_Znf_C2H2"/>
</dbReference>
<dbReference type="InterPro" id="IPR000571">
    <property type="entry name" value="Znf_CCCH"/>
</dbReference>
<dbReference type="SUPFAM" id="SSF57667">
    <property type="entry name" value="beta-beta-alpha zinc fingers"/>
    <property type="match status" value="1"/>
</dbReference>
<dbReference type="Pfam" id="PF00642">
    <property type="entry name" value="zf-CCCH"/>
    <property type="match status" value="1"/>
</dbReference>
<dbReference type="PROSITE" id="PS50171">
    <property type="entry name" value="ZF_MATRIN"/>
    <property type="match status" value="1"/>
</dbReference>
<keyword evidence="10" id="KW-1185">Reference proteome</keyword>
<comment type="caution">
    <text evidence="9">The sequence shown here is derived from an EMBL/GenBank/DDBJ whole genome shotgun (WGS) entry which is preliminary data.</text>
</comment>
<feature type="domain" description="Matrin-type" evidence="8">
    <location>
        <begin position="5"/>
        <end position="36"/>
    </location>
</feature>
<evidence type="ECO:0000313" key="9">
    <source>
        <dbReference type="EMBL" id="GFS10085.1"/>
    </source>
</evidence>
<dbReference type="PANTHER" id="PTHR16465">
    <property type="entry name" value="NUCLEASE-RELATED"/>
    <property type="match status" value="1"/>
</dbReference>
<evidence type="ECO:0000259" key="7">
    <source>
        <dbReference type="PROSITE" id="PS50103"/>
    </source>
</evidence>